<proteinExistence type="predicted"/>
<dbReference type="NCBIfam" id="TIGR02122">
    <property type="entry name" value="TRAP_TAXI"/>
    <property type="match status" value="1"/>
</dbReference>
<name>A0A0B4XL06_9GAMM</name>
<dbReference type="InterPro" id="IPR011852">
    <property type="entry name" value="TRAP_TAXI"/>
</dbReference>
<dbReference type="STRING" id="391936.S7S_06950"/>
<gene>
    <name evidence="2" type="ORF">S7S_06950</name>
</gene>
<evidence type="ECO:0008006" key="4">
    <source>
        <dbReference type="Google" id="ProtNLM"/>
    </source>
</evidence>
<dbReference type="Pfam" id="PF16868">
    <property type="entry name" value="NMT1_3"/>
    <property type="match status" value="1"/>
</dbReference>
<evidence type="ECO:0000313" key="3">
    <source>
        <dbReference type="Proteomes" id="UP000006764"/>
    </source>
</evidence>
<dbReference type="SUPFAM" id="SSF53850">
    <property type="entry name" value="Periplasmic binding protein-like II"/>
    <property type="match status" value="1"/>
</dbReference>
<keyword evidence="3" id="KW-1185">Reference proteome</keyword>
<dbReference type="RefSeq" id="WP_041025956.1">
    <property type="nucleotide sequence ID" value="NZ_CP004387.1"/>
</dbReference>
<feature type="chain" id="PRO_5002111955" description="Immunogenic protein" evidence="1">
    <location>
        <begin position="26"/>
        <end position="334"/>
    </location>
</feature>
<dbReference type="HOGENOM" id="CLU_798367_0_0_6"/>
<reference evidence="2 3" key="1">
    <citation type="journal article" date="2012" name="J. Bacteriol.">
        <title>Genome sequence of an alkane-degrading bacterium, Alcanivorax pacificus type strain W11-5, isolated from deep sea sediment.</title>
        <authorList>
            <person name="Lai Q."/>
            <person name="Shao Z."/>
        </authorList>
    </citation>
    <scope>NUCLEOTIDE SEQUENCE [LARGE SCALE GENOMIC DNA]</scope>
    <source>
        <strain evidence="2 3">W11-5</strain>
    </source>
</reference>
<dbReference type="Gene3D" id="3.40.190.10">
    <property type="entry name" value="Periplasmic binding protein-like II"/>
    <property type="match status" value="2"/>
</dbReference>
<feature type="signal peptide" evidence="1">
    <location>
        <begin position="1"/>
        <end position="25"/>
    </location>
</feature>
<organism evidence="2 3">
    <name type="scientific">Isoalcanivorax pacificus W11-5</name>
    <dbReference type="NCBI Taxonomy" id="391936"/>
    <lineage>
        <taxon>Bacteria</taxon>
        <taxon>Pseudomonadati</taxon>
        <taxon>Pseudomonadota</taxon>
        <taxon>Gammaproteobacteria</taxon>
        <taxon>Oceanospirillales</taxon>
        <taxon>Alcanivoracaceae</taxon>
        <taxon>Isoalcanivorax</taxon>
    </lineage>
</organism>
<dbReference type="KEGG" id="apac:S7S_06950"/>
<evidence type="ECO:0000313" key="2">
    <source>
        <dbReference type="EMBL" id="AJD47806.1"/>
    </source>
</evidence>
<dbReference type="EMBL" id="CP004387">
    <property type="protein sequence ID" value="AJD47806.1"/>
    <property type="molecule type" value="Genomic_DNA"/>
</dbReference>
<dbReference type="PANTHER" id="PTHR42941:SF1">
    <property type="entry name" value="SLL1037 PROTEIN"/>
    <property type="match status" value="1"/>
</dbReference>
<sequence length="334" mass="35779">MTLKKPLLAVLFTAVATTLSGMAQADTLRLLTAPTGSIVHTTGSAIASVISQKTDYTMLAAPMSGPQIYVPQVDAGRAQFALLNAADAHEAFHGGVGYREAYRNLRLAAVGFTNELGVIVRRDSDIRTGADLKGRRVSGVFSAHKTCEQLASAQMANFGLDWDDVNVVPVTHSRTAVQALGEGRVEAAMCVPLGQAIVQEINAQTPIRFISMNNDDAAVARTRAAFPAGELAGYKAGASVGLIDDAYVWSYPFYLAVNKDVPADQVYAVVKAISDNIVELRGISGVFNRWIPEGMVNADLNLPVHEGAKRFYDEKGLWNDNIEKANATLLEAAR</sequence>
<protein>
    <recommendedName>
        <fullName evidence="4">Immunogenic protein</fullName>
    </recommendedName>
</protein>
<dbReference type="AlphaFoldDB" id="A0A0B4XL06"/>
<dbReference type="OrthoDB" id="9776669at2"/>
<accession>A0A0B4XL06</accession>
<evidence type="ECO:0000256" key="1">
    <source>
        <dbReference type="SAM" id="SignalP"/>
    </source>
</evidence>
<dbReference type="PANTHER" id="PTHR42941">
    <property type="entry name" value="SLL1037 PROTEIN"/>
    <property type="match status" value="1"/>
</dbReference>
<dbReference type="Proteomes" id="UP000006764">
    <property type="component" value="Chromosome"/>
</dbReference>
<keyword evidence="1" id="KW-0732">Signal</keyword>